<evidence type="ECO:0000313" key="3">
    <source>
        <dbReference type="Proteomes" id="UP000822688"/>
    </source>
</evidence>
<dbReference type="AlphaFoldDB" id="A0A8T0I9G3"/>
<keyword evidence="3" id="KW-1185">Reference proteome</keyword>
<reference evidence="2" key="1">
    <citation type="submission" date="2020-06" db="EMBL/GenBank/DDBJ databases">
        <title>WGS assembly of Ceratodon purpureus strain R40.</title>
        <authorList>
            <person name="Carey S.B."/>
            <person name="Jenkins J."/>
            <person name="Shu S."/>
            <person name="Lovell J.T."/>
            <person name="Sreedasyam A."/>
            <person name="Maumus F."/>
            <person name="Tiley G.P."/>
            <person name="Fernandez-Pozo N."/>
            <person name="Barry K."/>
            <person name="Chen C."/>
            <person name="Wang M."/>
            <person name="Lipzen A."/>
            <person name="Daum C."/>
            <person name="Saski C.A."/>
            <person name="Payton A.C."/>
            <person name="Mcbreen J.C."/>
            <person name="Conrad R.E."/>
            <person name="Kollar L.M."/>
            <person name="Olsson S."/>
            <person name="Huttunen S."/>
            <person name="Landis J.B."/>
            <person name="Wickett N.J."/>
            <person name="Johnson M.G."/>
            <person name="Rensing S.A."/>
            <person name="Grimwood J."/>
            <person name="Schmutz J."/>
            <person name="Mcdaniel S.F."/>
        </authorList>
    </citation>
    <scope>NUCLEOTIDE SEQUENCE</scope>
    <source>
        <strain evidence="2">R40</strain>
    </source>
</reference>
<evidence type="ECO:0000313" key="2">
    <source>
        <dbReference type="EMBL" id="KAG0579576.1"/>
    </source>
</evidence>
<sequence>MARSPSTHLLVALGIACVLILTWAPAPVAAGCYGSGQYGRQDFGRSLVSGFCSRDFPSGETTSCANQPNPSGVAWYLRARNSCGNIVRDPTQCAAAMNQMIACDGGNGDTRGGNLGVGCMEYVADPNRGSC</sequence>
<name>A0A8T0I9G3_CERPU</name>
<organism evidence="2 3">
    <name type="scientific">Ceratodon purpureus</name>
    <name type="common">Fire moss</name>
    <name type="synonym">Dicranum purpureum</name>
    <dbReference type="NCBI Taxonomy" id="3225"/>
    <lineage>
        <taxon>Eukaryota</taxon>
        <taxon>Viridiplantae</taxon>
        <taxon>Streptophyta</taxon>
        <taxon>Embryophyta</taxon>
        <taxon>Bryophyta</taxon>
        <taxon>Bryophytina</taxon>
        <taxon>Bryopsida</taxon>
        <taxon>Dicranidae</taxon>
        <taxon>Pseudoditrichales</taxon>
        <taxon>Ditrichaceae</taxon>
        <taxon>Ceratodon</taxon>
    </lineage>
</organism>
<dbReference type="EMBL" id="CM026424">
    <property type="protein sequence ID" value="KAG0579576.1"/>
    <property type="molecule type" value="Genomic_DNA"/>
</dbReference>
<feature type="chain" id="PRO_5035767623" evidence="1">
    <location>
        <begin position="31"/>
        <end position="131"/>
    </location>
</feature>
<dbReference type="Proteomes" id="UP000822688">
    <property type="component" value="Chromosome 4"/>
</dbReference>
<proteinExistence type="predicted"/>
<comment type="caution">
    <text evidence="2">The sequence shown here is derived from an EMBL/GenBank/DDBJ whole genome shotgun (WGS) entry which is preliminary data.</text>
</comment>
<feature type="signal peptide" evidence="1">
    <location>
        <begin position="1"/>
        <end position="30"/>
    </location>
</feature>
<keyword evidence="1" id="KW-0732">Signal</keyword>
<accession>A0A8T0I9G3</accession>
<evidence type="ECO:0000256" key="1">
    <source>
        <dbReference type="SAM" id="SignalP"/>
    </source>
</evidence>
<protein>
    <submittedName>
        <fullName evidence="2">Uncharacterized protein</fullName>
    </submittedName>
</protein>
<gene>
    <name evidence="2" type="ORF">KC19_4G107700</name>
</gene>
<dbReference type="PROSITE" id="PS51257">
    <property type="entry name" value="PROKAR_LIPOPROTEIN"/>
    <property type="match status" value="1"/>
</dbReference>